<evidence type="ECO:0000313" key="3">
    <source>
        <dbReference type="Proteomes" id="UP000015105"/>
    </source>
</evidence>
<feature type="compositionally biased region" description="Low complexity" evidence="1">
    <location>
        <begin position="270"/>
        <end position="282"/>
    </location>
</feature>
<dbReference type="STRING" id="200361.A0A452YUR0"/>
<feature type="compositionally biased region" description="Low complexity" evidence="1">
    <location>
        <begin position="118"/>
        <end position="153"/>
    </location>
</feature>
<accession>A0A452YUR0</accession>
<evidence type="ECO:0000313" key="2">
    <source>
        <dbReference type="EnsemblPlants" id="AET1Gv20540200.2"/>
    </source>
</evidence>
<reference evidence="3" key="2">
    <citation type="journal article" date="2017" name="Nat. Plants">
        <title>The Aegilops tauschii genome reveals multiple impacts of transposons.</title>
        <authorList>
            <person name="Zhao G."/>
            <person name="Zou C."/>
            <person name="Li K."/>
            <person name="Wang K."/>
            <person name="Li T."/>
            <person name="Gao L."/>
            <person name="Zhang X."/>
            <person name="Wang H."/>
            <person name="Yang Z."/>
            <person name="Liu X."/>
            <person name="Jiang W."/>
            <person name="Mao L."/>
            <person name="Kong X."/>
            <person name="Jiao Y."/>
            <person name="Jia J."/>
        </authorList>
    </citation>
    <scope>NUCLEOTIDE SEQUENCE [LARGE SCALE GENOMIC DNA]</scope>
    <source>
        <strain evidence="3">cv. AL8/78</strain>
    </source>
</reference>
<keyword evidence="3" id="KW-1185">Reference proteome</keyword>
<dbReference type="EnsemblPlants" id="AET1Gv20540200.2">
    <property type="protein sequence ID" value="AET1Gv20540200.2"/>
    <property type="gene ID" value="AET1Gv20540200"/>
</dbReference>
<feature type="compositionally biased region" description="Basic and acidic residues" evidence="1">
    <location>
        <begin position="191"/>
        <end position="202"/>
    </location>
</feature>
<organism evidence="2 3">
    <name type="scientific">Aegilops tauschii subsp. strangulata</name>
    <name type="common">Goatgrass</name>
    <dbReference type="NCBI Taxonomy" id="200361"/>
    <lineage>
        <taxon>Eukaryota</taxon>
        <taxon>Viridiplantae</taxon>
        <taxon>Streptophyta</taxon>
        <taxon>Embryophyta</taxon>
        <taxon>Tracheophyta</taxon>
        <taxon>Spermatophyta</taxon>
        <taxon>Magnoliopsida</taxon>
        <taxon>Liliopsida</taxon>
        <taxon>Poales</taxon>
        <taxon>Poaceae</taxon>
        <taxon>BOP clade</taxon>
        <taxon>Pooideae</taxon>
        <taxon>Triticodae</taxon>
        <taxon>Triticeae</taxon>
        <taxon>Triticinae</taxon>
        <taxon>Aegilops</taxon>
    </lineage>
</organism>
<dbReference type="AlphaFoldDB" id="A0A452YUR0"/>
<dbReference type="InterPro" id="IPR008004">
    <property type="entry name" value="OCTOPUS-like"/>
</dbReference>
<sequence>SIRPGITASPNHSSSPVLPLPLERASQPRRQKSKLQCTLQQSEPTQPPHAPRILLVPRSRSASASPTTPRRRCAPGDPEGRRGPMRCKLHPYANALGVCAPCLRDRLLVLAAERDRAGAGASSGADCSSSSSRGSSPARGRAASPFAAAAAPAQQHRRSDACAYTSSRHSHSHRPELLFFSTPQVGPATRAADDEPRESERKKSFHRRRSFLAALFGGGRRGGREEESESKKDPPRRSTSWLSAIVRRKRRPDASSSSSLPRPVDEEPESPGGSTSSSWWFPSPSPARHHHHPQRRSRPGGSGASGDGISGFAVCLSPLVRPSSGGPRRRCQQPDPSTLGESHRRHLSASSAASFGRNTSRKLADMGRFR</sequence>
<feature type="compositionally biased region" description="Gly residues" evidence="1">
    <location>
        <begin position="300"/>
        <end position="309"/>
    </location>
</feature>
<feature type="compositionally biased region" description="Polar residues" evidence="1">
    <location>
        <begin position="34"/>
        <end position="44"/>
    </location>
</feature>
<evidence type="ECO:0000256" key="1">
    <source>
        <dbReference type="SAM" id="MobiDB-lite"/>
    </source>
</evidence>
<reference evidence="3" key="1">
    <citation type="journal article" date="2014" name="Science">
        <title>Ancient hybridizations among the ancestral genomes of bread wheat.</title>
        <authorList>
            <consortium name="International Wheat Genome Sequencing Consortium,"/>
            <person name="Marcussen T."/>
            <person name="Sandve S.R."/>
            <person name="Heier L."/>
            <person name="Spannagl M."/>
            <person name="Pfeifer M."/>
            <person name="Jakobsen K.S."/>
            <person name="Wulff B.B."/>
            <person name="Steuernagel B."/>
            <person name="Mayer K.F."/>
            <person name="Olsen O.A."/>
        </authorList>
    </citation>
    <scope>NUCLEOTIDE SEQUENCE [LARGE SCALE GENOMIC DNA]</scope>
    <source>
        <strain evidence="3">cv. AL8/78</strain>
    </source>
</reference>
<name>A0A452YUR0_AEGTS</name>
<dbReference type="PANTHER" id="PTHR35486">
    <property type="entry name" value="EXPRESSED PROTEIN"/>
    <property type="match status" value="1"/>
</dbReference>
<feature type="compositionally biased region" description="Basic residues" evidence="1">
    <location>
        <begin position="287"/>
        <end position="298"/>
    </location>
</feature>
<proteinExistence type="predicted"/>
<dbReference type="Gramene" id="AET1Gv20540200.2">
    <property type="protein sequence ID" value="AET1Gv20540200.2"/>
    <property type="gene ID" value="AET1Gv20540200"/>
</dbReference>
<dbReference type="Pfam" id="PF05340">
    <property type="entry name" value="DUF740"/>
    <property type="match status" value="1"/>
</dbReference>
<dbReference type="PANTHER" id="PTHR35486:SF8">
    <property type="entry name" value="EXPRESSED PROTEIN"/>
    <property type="match status" value="1"/>
</dbReference>
<reference evidence="2" key="4">
    <citation type="submission" date="2019-03" db="UniProtKB">
        <authorList>
            <consortium name="EnsemblPlants"/>
        </authorList>
    </citation>
    <scope>IDENTIFICATION</scope>
</reference>
<feature type="compositionally biased region" description="Basic and acidic residues" evidence="1">
    <location>
        <begin position="222"/>
        <end position="236"/>
    </location>
</feature>
<dbReference type="Proteomes" id="UP000015105">
    <property type="component" value="Chromosome 1D"/>
</dbReference>
<protein>
    <submittedName>
        <fullName evidence="2">Uncharacterized protein</fullName>
    </submittedName>
</protein>
<reference evidence="2" key="5">
    <citation type="journal article" date="2021" name="G3 (Bethesda)">
        <title>Aegilops tauschii genome assembly Aet v5.0 features greater sequence contiguity and improved annotation.</title>
        <authorList>
            <person name="Wang L."/>
            <person name="Zhu T."/>
            <person name="Rodriguez J.C."/>
            <person name="Deal K.R."/>
            <person name="Dubcovsky J."/>
            <person name="McGuire P.E."/>
            <person name="Lux T."/>
            <person name="Spannagl M."/>
            <person name="Mayer K.F.X."/>
            <person name="Baldrich P."/>
            <person name="Meyers B.C."/>
            <person name="Huo N."/>
            <person name="Gu Y.Q."/>
            <person name="Zhou H."/>
            <person name="Devos K.M."/>
            <person name="Bennetzen J.L."/>
            <person name="Unver T."/>
            <person name="Budak H."/>
            <person name="Gulick P.J."/>
            <person name="Galiba G."/>
            <person name="Kalapos B."/>
            <person name="Nelson D.R."/>
            <person name="Li P."/>
            <person name="You F.M."/>
            <person name="Luo M.C."/>
            <person name="Dvorak J."/>
        </authorList>
    </citation>
    <scope>NUCLEOTIDE SEQUENCE [LARGE SCALE GENOMIC DNA]</scope>
    <source>
        <strain evidence="2">cv. AL8/78</strain>
    </source>
</reference>
<feature type="region of interest" description="Disordered" evidence="1">
    <location>
        <begin position="1"/>
        <end position="85"/>
    </location>
</feature>
<reference evidence="2" key="3">
    <citation type="journal article" date="2017" name="Nature">
        <title>Genome sequence of the progenitor of the wheat D genome Aegilops tauschii.</title>
        <authorList>
            <person name="Luo M.C."/>
            <person name="Gu Y.Q."/>
            <person name="Puiu D."/>
            <person name="Wang H."/>
            <person name="Twardziok S.O."/>
            <person name="Deal K.R."/>
            <person name="Huo N."/>
            <person name="Zhu T."/>
            <person name="Wang L."/>
            <person name="Wang Y."/>
            <person name="McGuire P.E."/>
            <person name="Liu S."/>
            <person name="Long H."/>
            <person name="Ramasamy R.K."/>
            <person name="Rodriguez J.C."/>
            <person name="Van S.L."/>
            <person name="Yuan L."/>
            <person name="Wang Z."/>
            <person name="Xia Z."/>
            <person name="Xiao L."/>
            <person name="Anderson O.D."/>
            <person name="Ouyang S."/>
            <person name="Liang Y."/>
            <person name="Zimin A.V."/>
            <person name="Pertea G."/>
            <person name="Qi P."/>
            <person name="Bennetzen J.L."/>
            <person name="Dai X."/>
            <person name="Dawson M.W."/>
            <person name="Muller H.G."/>
            <person name="Kugler K."/>
            <person name="Rivarola-Duarte L."/>
            <person name="Spannagl M."/>
            <person name="Mayer K.F.X."/>
            <person name="Lu F.H."/>
            <person name="Bevan M.W."/>
            <person name="Leroy P."/>
            <person name="Li P."/>
            <person name="You F.M."/>
            <person name="Sun Q."/>
            <person name="Liu Z."/>
            <person name="Lyons E."/>
            <person name="Wicker T."/>
            <person name="Salzberg S.L."/>
            <person name="Devos K.M."/>
            <person name="Dvorak J."/>
        </authorList>
    </citation>
    <scope>NUCLEOTIDE SEQUENCE [LARGE SCALE GENOMIC DNA]</scope>
    <source>
        <strain evidence="2">cv. AL8/78</strain>
    </source>
</reference>
<feature type="region of interest" description="Disordered" evidence="1">
    <location>
        <begin position="118"/>
        <end position="370"/>
    </location>
</feature>